<reference evidence="2" key="1">
    <citation type="journal article" date="2016" name="Sci. Rep.">
        <title>Molecular characterization of firefly nuptial gifts: a multi-omics approach sheds light on postcopulatory sexual selection.</title>
        <authorList>
            <person name="Al-Wathiqui N."/>
            <person name="Fallon T.R."/>
            <person name="South A."/>
            <person name="Weng J.K."/>
            <person name="Lewis S.M."/>
        </authorList>
    </citation>
    <scope>NUCLEOTIDE SEQUENCE</scope>
</reference>
<organism evidence="2">
    <name type="scientific">Photinus pyralis</name>
    <name type="common">Common eastern firefly</name>
    <name type="synonym">Lampyris pyralis</name>
    <dbReference type="NCBI Taxonomy" id="7054"/>
    <lineage>
        <taxon>Eukaryota</taxon>
        <taxon>Metazoa</taxon>
        <taxon>Ecdysozoa</taxon>
        <taxon>Arthropoda</taxon>
        <taxon>Hexapoda</taxon>
        <taxon>Insecta</taxon>
        <taxon>Pterygota</taxon>
        <taxon>Neoptera</taxon>
        <taxon>Endopterygota</taxon>
        <taxon>Coleoptera</taxon>
        <taxon>Polyphaga</taxon>
        <taxon>Elateriformia</taxon>
        <taxon>Elateroidea</taxon>
        <taxon>Lampyridae</taxon>
        <taxon>Lampyrinae</taxon>
        <taxon>Photinus</taxon>
    </lineage>
</organism>
<proteinExistence type="predicted"/>
<feature type="compositionally biased region" description="Polar residues" evidence="1">
    <location>
        <begin position="12"/>
        <end position="28"/>
    </location>
</feature>
<dbReference type="AlphaFoldDB" id="A0A1Y1KC52"/>
<protein>
    <submittedName>
        <fullName evidence="2">Uncharacterized protein</fullName>
    </submittedName>
</protein>
<accession>A0A1Y1KC52</accession>
<evidence type="ECO:0000313" key="2">
    <source>
        <dbReference type="EMBL" id="JAV56377.1"/>
    </source>
</evidence>
<evidence type="ECO:0000256" key="1">
    <source>
        <dbReference type="SAM" id="MobiDB-lite"/>
    </source>
</evidence>
<feature type="region of interest" description="Disordered" evidence="1">
    <location>
        <begin position="1"/>
        <end position="45"/>
    </location>
</feature>
<name>A0A1Y1KC52_PHOPY</name>
<feature type="compositionally biased region" description="Basic residues" evidence="1">
    <location>
        <begin position="1"/>
        <end position="11"/>
    </location>
</feature>
<dbReference type="EMBL" id="GEZM01093026">
    <property type="protein sequence ID" value="JAV56377.1"/>
    <property type="molecule type" value="Transcribed_RNA"/>
</dbReference>
<sequence>MRNTLRARRRGLQSTQPSVPATYTNDSLPSKAVPMDPSQDLDTSTFDSATGVGAGVYKNKETMLWRNSSAYYKKPEDKSWTKMRDTGQWTLQEGWSAYLSGGEIRKKT</sequence>